<dbReference type="FunFam" id="3.30.1360.120:FF:000014">
    <property type="entry name" value="Aminomethyltransferase"/>
    <property type="match status" value="1"/>
</dbReference>
<keyword evidence="8 11" id="KW-0496">Mitochondrion</keyword>
<feature type="domain" description="GCVT N-terminal" evidence="12">
    <location>
        <begin position="42"/>
        <end position="300"/>
    </location>
</feature>
<dbReference type="InterPro" id="IPR006222">
    <property type="entry name" value="GCVT_N"/>
</dbReference>
<dbReference type="KEGG" id="spu:579900"/>
<evidence type="ECO:0000256" key="3">
    <source>
        <dbReference type="ARBA" id="ARBA00008609"/>
    </source>
</evidence>
<dbReference type="RefSeq" id="XP_785085.4">
    <property type="nucleotide sequence ID" value="XM_779992.5"/>
</dbReference>
<reference evidence="15" key="1">
    <citation type="submission" date="2015-02" db="EMBL/GenBank/DDBJ databases">
        <title>Genome sequencing for Strongylocentrotus purpuratus.</title>
        <authorList>
            <person name="Murali S."/>
            <person name="Liu Y."/>
            <person name="Vee V."/>
            <person name="English A."/>
            <person name="Wang M."/>
            <person name="Skinner E."/>
            <person name="Han Y."/>
            <person name="Muzny D.M."/>
            <person name="Worley K.C."/>
            <person name="Gibbs R.A."/>
        </authorList>
    </citation>
    <scope>NUCLEOTIDE SEQUENCE</scope>
</reference>
<dbReference type="FunFam" id="4.10.1250.10:FF:000002">
    <property type="entry name" value="Aminomethyltransferase"/>
    <property type="match status" value="1"/>
</dbReference>
<name>A0A7M7RCV1_STRPU</name>
<evidence type="ECO:0000259" key="13">
    <source>
        <dbReference type="Pfam" id="PF08669"/>
    </source>
</evidence>
<dbReference type="PANTHER" id="PTHR43757">
    <property type="entry name" value="AMINOMETHYLTRANSFERASE"/>
    <property type="match status" value="1"/>
</dbReference>
<comment type="subunit">
    <text evidence="4 11">The glycine cleavage system is composed of four proteins: P, T, L and H.</text>
</comment>
<dbReference type="InterPro" id="IPR028896">
    <property type="entry name" value="GcvT/YgfZ/DmdA"/>
</dbReference>
<comment type="subcellular location">
    <subcellularLocation>
        <location evidence="2 11">Mitochondrion</location>
    </subcellularLocation>
</comment>
<dbReference type="OrthoDB" id="10263536at2759"/>
<dbReference type="NCBIfam" id="NF001567">
    <property type="entry name" value="PRK00389.1"/>
    <property type="match status" value="1"/>
</dbReference>
<dbReference type="InterPro" id="IPR029043">
    <property type="entry name" value="GcvT/YgfZ_C"/>
</dbReference>
<evidence type="ECO:0000256" key="8">
    <source>
        <dbReference type="ARBA" id="ARBA00023128"/>
    </source>
</evidence>
<evidence type="ECO:0000256" key="11">
    <source>
        <dbReference type="RuleBase" id="RU003981"/>
    </source>
</evidence>
<dbReference type="SUPFAM" id="SSF101790">
    <property type="entry name" value="Aminomethyltransferase beta-barrel domain"/>
    <property type="match status" value="1"/>
</dbReference>
<keyword evidence="7 11" id="KW-0809">Transit peptide</keyword>
<comment type="function">
    <text evidence="1 11">The glycine cleavage system catalyzes the degradation of glycine.</text>
</comment>
<dbReference type="Gene3D" id="3.30.1360.120">
    <property type="entry name" value="Probable tRNA modification gtpase trme, domain 1"/>
    <property type="match status" value="1"/>
</dbReference>
<evidence type="ECO:0000256" key="9">
    <source>
        <dbReference type="ARBA" id="ARBA00047665"/>
    </source>
</evidence>
<dbReference type="OMA" id="MPVQYPA"/>
<dbReference type="InParanoid" id="A0A7M7RCV1"/>
<keyword evidence="6 11" id="KW-0808">Transferase</keyword>
<dbReference type="AlphaFoldDB" id="A0A7M7RCV1"/>
<dbReference type="InterPro" id="IPR006223">
    <property type="entry name" value="GcvT"/>
</dbReference>
<protein>
    <recommendedName>
        <fullName evidence="11">Aminomethyltransferase</fullName>
        <ecNumber evidence="11">2.1.2.10</ecNumber>
    </recommendedName>
    <alternativeName>
        <fullName evidence="11">Glycine cleavage system T protein</fullName>
    </alternativeName>
</protein>
<dbReference type="EnsemblMetazoa" id="XM_779992">
    <property type="protein sequence ID" value="XP_785085"/>
    <property type="gene ID" value="LOC579900"/>
</dbReference>
<keyword evidence="15" id="KW-1185">Reference proteome</keyword>
<evidence type="ECO:0000256" key="5">
    <source>
        <dbReference type="ARBA" id="ARBA00022576"/>
    </source>
</evidence>
<dbReference type="GO" id="GO:0006546">
    <property type="term" value="P:glycine catabolic process"/>
    <property type="evidence" value="ECO:0007669"/>
    <property type="project" value="InterPro"/>
</dbReference>
<dbReference type="GO" id="GO:0005739">
    <property type="term" value="C:mitochondrion"/>
    <property type="evidence" value="ECO:0000318"/>
    <property type="project" value="GO_Central"/>
</dbReference>
<dbReference type="Gene3D" id="3.30.70.1400">
    <property type="entry name" value="Aminomethyltransferase beta-barrel domains"/>
    <property type="match status" value="1"/>
</dbReference>
<evidence type="ECO:0000256" key="6">
    <source>
        <dbReference type="ARBA" id="ARBA00022679"/>
    </source>
</evidence>
<dbReference type="FunFam" id="2.40.30.110:FF:000002">
    <property type="entry name" value="Aminomethyltransferase"/>
    <property type="match status" value="1"/>
</dbReference>
<dbReference type="GO" id="GO:0004047">
    <property type="term" value="F:aminomethyltransferase activity"/>
    <property type="evidence" value="ECO:0007669"/>
    <property type="project" value="UniProtKB-EC"/>
</dbReference>
<feature type="domain" description="Aminomethyltransferase C-terminal" evidence="13">
    <location>
        <begin position="324"/>
        <end position="400"/>
    </location>
</feature>
<dbReference type="Pfam" id="PF01571">
    <property type="entry name" value="GCV_T"/>
    <property type="match status" value="1"/>
</dbReference>
<dbReference type="NCBIfam" id="TIGR00528">
    <property type="entry name" value="gcvT"/>
    <property type="match status" value="1"/>
</dbReference>
<dbReference type="InterPro" id="IPR027266">
    <property type="entry name" value="TrmE/GcvT-like"/>
</dbReference>
<organism evidence="14 15">
    <name type="scientific">Strongylocentrotus purpuratus</name>
    <name type="common">Purple sea urchin</name>
    <dbReference type="NCBI Taxonomy" id="7668"/>
    <lineage>
        <taxon>Eukaryota</taxon>
        <taxon>Metazoa</taxon>
        <taxon>Echinodermata</taxon>
        <taxon>Eleutherozoa</taxon>
        <taxon>Echinozoa</taxon>
        <taxon>Echinoidea</taxon>
        <taxon>Euechinoidea</taxon>
        <taxon>Echinacea</taxon>
        <taxon>Camarodonta</taxon>
        <taxon>Echinidea</taxon>
        <taxon>Strongylocentrotidae</taxon>
        <taxon>Strongylocentrotus</taxon>
    </lineage>
</organism>
<evidence type="ECO:0000259" key="12">
    <source>
        <dbReference type="Pfam" id="PF01571"/>
    </source>
</evidence>
<evidence type="ECO:0000256" key="4">
    <source>
        <dbReference type="ARBA" id="ARBA00011690"/>
    </source>
</evidence>
<reference evidence="14" key="2">
    <citation type="submission" date="2021-01" db="UniProtKB">
        <authorList>
            <consortium name="EnsemblMetazoa"/>
        </authorList>
    </citation>
    <scope>IDENTIFICATION</scope>
</reference>
<keyword evidence="5 11" id="KW-0032">Aminotransferase</keyword>
<proteinExistence type="inferred from homology"/>
<dbReference type="PIRSF" id="PIRSF006487">
    <property type="entry name" value="GcvT"/>
    <property type="match status" value="1"/>
</dbReference>
<dbReference type="PANTHER" id="PTHR43757:SF16">
    <property type="entry name" value="AMINOMETHYLTRANSFERASE, MITOCHONDRIAL"/>
    <property type="match status" value="1"/>
</dbReference>
<dbReference type="GO" id="GO:0008483">
    <property type="term" value="F:transaminase activity"/>
    <property type="evidence" value="ECO:0007669"/>
    <property type="project" value="UniProtKB-KW"/>
</dbReference>
<dbReference type="Pfam" id="PF08669">
    <property type="entry name" value="GCV_T_C"/>
    <property type="match status" value="1"/>
</dbReference>
<sequence>MNSLRTLPCMSSMVSKLHRLNVALVRKASSVKESELKRTPLSDFHVEHGAKMVPFAGYSMPVQYKSGLVKEHLHCRSSAAIFDVSHMLQSRIYGKDRVKFIESLTVADVEALKPNTGTLSLFINDHGGIIDDLIINQTSEDHLYIVSNAGCADKDQAHIKNKLALFVAEGHDVSYEPITDMALIALQGPAMARVLQAGVSDDLGKLTFMSGVNTSVFGIPGCRVTRCGYTGEDGVEISVPSNRSVELTSTLLAAKDASVVMAGLGARDSLRLEAGLCLYGNDINDDTTPVEAMLGWTIGKRRRQLADFPAADRILQQIKEKPSRKRVGIVSSGPPIRGGEILSNSGELIGDVTSGCPSPSLKNNVIMGYVSAAHAKNGTKVQFQVRKKTVEGVVTKMPFVPTNYYILK</sequence>
<evidence type="ECO:0000256" key="10">
    <source>
        <dbReference type="PIRSR" id="PIRSR006487-1"/>
    </source>
</evidence>
<dbReference type="Gene3D" id="4.10.1250.10">
    <property type="entry name" value="Aminomethyltransferase fragment"/>
    <property type="match status" value="1"/>
</dbReference>
<evidence type="ECO:0000256" key="1">
    <source>
        <dbReference type="ARBA" id="ARBA00003631"/>
    </source>
</evidence>
<feature type="binding site" evidence="10">
    <location>
        <position position="236"/>
    </location>
    <ligand>
        <name>substrate</name>
    </ligand>
</feature>
<evidence type="ECO:0000313" key="14">
    <source>
        <dbReference type="EnsemblMetazoa" id="XP_785085"/>
    </source>
</evidence>
<dbReference type="CTD" id="275"/>
<dbReference type="GeneID" id="579900"/>
<dbReference type="FunFam" id="3.30.70.1400:FF:000001">
    <property type="entry name" value="Aminomethyltransferase"/>
    <property type="match status" value="1"/>
</dbReference>
<dbReference type="Proteomes" id="UP000007110">
    <property type="component" value="Unassembled WGS sequence"/>
</dbReference>
<dbReference type="EC" id="2.1.2.10" evidence="11"/>
<dbReference type="InterPro" id="IPR013977">
    <property type="entry name" value="GcvT_C"/>
</dbReference>
<accession>A0A7M7RCV1</accession>
<comment type="similarity">
    <text evidence="3 11">Belongs to the GcvT family.</text>
</comment>
<evidence type="ECO:0000313" key="15">
    <source>
        <dbReference type="Proteomes" id="UP000007110"/>
    </source>
</evidence>
<evidence type="ECO:0000256" key="7">
    <source>
        <dbReference type="ARBA" id="ARBA00022946"/>
    </source>
</evidence>
<comment type="catalytic activity">
    <reaction evidence="9 11">
        <text>N(6)-[(R)-S(8)-aminomethyldihydrolipoyl]-L-lysyl-[protein] + (6S)-5,6,7,8-tetrahydrofolate = N(6)-[(R)-dihydrolipoyl]-L-lysyl-[protein] + (6R)-5,10-methylene-5,6,7,8-tetrahydrofolate + NH4(+)</text>
        <dbReference type="Rhea" id="RHEA:16945"/>
        <dbReference type="Rhea" id="RHEA-COMP:10475"/>
        <dbReference type="Rhea" id="RHEA-COMP:10492"/>
        <dbReference type="ChEBI" id="CHEBI:15636"/>
        <dbReference type="ChEBI" id="CHEBI:28938"/>
        <dbReference type="ChEBI" id="CHEBI:57453"/>
        <dbReference type="ChEBI" id="CHEBI:83100"/>
        <dbReference type="ChEBI" id="CHEBI:83143"/>
        <dbReference type="EC" id="2.1.2.10"/>
    </reaction>
</comment>
<dbReference type="Gene3D" id="2.40.30.110">
    <property type="entry name" value="Aminomethyltransferase beta-barrel domains"/>
    <property type="match status" value="1"/>
</dbReference>
<dbReference type="GO" id="GO:0005960">
    <property type="term" value="C:glycine cleavage complex"/>
    <property type="evidence" value="ECO:0007669"/>
    <property type="project" value="InterPro"/>
</dbReference>
<dbReference type="SUPFAM" id="SSF103025">
    <property type="entry name" value="Folate-binding domain"/>
    <property type="match status" value="1"/>
</dbReference>
<evidence type="ECO:0000256" key="2">
    <source>
        <dbReference type="ARBA" id="ARBA00004173"/>
    </source>
</evidence>